<dbReference type="EMBL" id="CP020814">
    <property type="protein sequence ID" value="ARK29946.1"/>
    <property type="molecule type" value="Genomic_DNA"/>
</dbReference>
<evidence type="ECO:0000313" key="1">
    <source>
        <dbReference type="EMBL" id="ARK29946.1"/>
    </source>
</evidence>
<protein>
    <submittedName>
        <fullName evidence="1">Uncharacterized protein</fullName>
    </submittedName>
</protein>
<dbReference type="RefSeq" id="WP_066152163.1">
    <property type="nucleotide sequence ID" value="NZ_CP020814.1"/>
</dbReference>
<reference evidence="1 2" key="1">
    <citation type="submission" date="2017-04" db="EMBL/GenBank/DDBJ databases">
        <title>Bacillus krulwichiae AM31D Genome sequencing and assembly.</title>
        <authorList>
            <person name="Krulwich T.A."/>
            <person name="Anastor L."/>
            <person name="Ehrlich R."/>
            <person name="Ehrlich G.D."/>
            <person name="Janto B."/>
        </authorList>
    </citation>
    <scope>NUCLEOTIDE SEQUENCE [LARGE SCALE GENOMIC DNA]</scope>
    <source>
        <strain evidence="1 2">AM31D</strain>
    </source>
</reference>
<proteinExistence type="predicted"/>
<dbReference type="Proteomes" id="UP000193006">
    <property type="component" value="Chromosome"/>
</dbReference>
<dbReference type="KEGG" id="bkw:BkAM31D_08755"/>
<gene>
    <name evidence="1" type="ORF">BkAM31D_08755</name>
</gene>
<sequence>MHAQKCFISLLILVLIPISGCTNHEEFTVIDSINAKEVLTLEPDADIFQYDGIIYKTDIDWIETLSLTTDVQIGEIKSKTDTHTNFLDEMSNKLPIGAKIYSVKERKDILIVESNGELIRYLAIVEG</sequence>
<accession>A0A1X9M971</accession>
<evidence type="ECO:0000313" key="2">
    <source>
        <dbReference type="Proteomes" id="UP000193006"/>
    </source>
</evidence>
<keyword evidence="2" id="KW-1185">Reference proteome</keyword>
<dbReference type="STRING" id="199441.BkAM31D_08755"/>
<dbReference type="AlphaFoldDB" id="A0A1X9M971"/>
<organism evidence="1 2">
    <name type="scientific">Halalkalibacter krulwichiae</name>
    <dbReference type="NCBI Taxonomy" id="199441"/>
    <lineage>
        <taxon>Bacteria</taxon>
        <taxon>Bacillati</taxon>
        <taxon>Bacillota</taxon>
        <taxon>Bacilli</taxon>
        <taxon>Bacillales</taxon>
        <taxon>Bacillaceae</taxon>
        <taxon>Halalkalibacter</taxon>
    </lineage>
</organism>
<name>A0A1X9M971_9BACI</name>